<dbReference type="Pfam" id="PF07432">
    <property type="entry name" value="Hc1"/>
    <property type="match status" value="1"/>
</dbReference>
<evidence type="ECO:0008006" key="2">
    <source>
        <dbReference type="Google" id="ProtNLM"/>
    </source>
</evidence>
<accession>A0A075GRZ4</accession>
<proteinExistence type="predicted"/>
<dbReference type="EMBL" id="KF900725">
    <property type="protein sequence ID" value="AIF04997.1"/>
    <property type="molecule type" value="Genomic_DNA"/>
</dbReference>
<dbReference type="AlphaFoldDB" id="A0A075GRZ4"/>
<dbReference type="InterPro" id="IPR010886">
    <property type="entry name" value="Hc1"/>
</dbReference>
<sequence length="59" mass="6452">MTSVSQQLQEMIDGLMAAMKDAEKHEKGVDAASRRLRGSLSGTAKACKTMRAQIQSERN</sequence>
<protein>
    <recommendedName>
        <fullName evidence="2">Histone H1</fullName>
    </recommendedName>
</protein>
<evidence type="ECO:0000313" key="1">
    <source>
        <dbReference type="EMBL" id="AIF04997.1"/>
    </source>
</evidence>
<organism evidence="1">
    <name type="scientific">uncultured marine group II/III euryarchaeote KM3_178_D06</name>
    <dbReference type="NCBI Taxonomy" id="1457940"/>
    <lineage>
        <taxon>Archaea</taxon>
        <taxon>Methanobacteriati</taxon>
        <taxon>Methanobacteriota</taxon>
        <taxon>environmental samples</taxon>
    </lineage>
</organism>
<reference evidence="1" key="1">
    <citation type="journal article" date="2014" name="Genome Biol. Evol.">
        <title>Pangenome evidence for extensive interdomain horizontal transfer affecting lineage core and shell genes in uncultured planktonic thaumarchaeota and euryarchaeota.</title>
        <authorList>
            <person name="Deschamps P."/>
            <person name="Zivanovic Y."/>
            <person name="Moreira D."/>
            <person name="Rodriguez-Valera F."/>
            <person name="Lopez-Garcia P."/>
        </authorList>
    </citation>
    <scope>NUCLEOTIDE SEQUENCE</scope>
</reference>
<dbReference type="GO" id="GO:0030527">
    <property type="term" value="F:structural constituent of chromatin"/>
    <property type="evidence" value="ECO:0007669"/>
    <property type="project" value="InterPro"/>
</dbReference>
<dbReference type="GO" id="GO:0003677">
    <property type="term" value="F:DNA binding"/>
    <property type="evidence" value="ECO:0007669"/>
    <property type="project" value="InterPro"/>
</dbReference>
<name>A0A075GRZ4_9EURY</name>